<evidence type="ECO:0000256" key="3">
    <source>
        <dbReference type="ARBA" id="ARBA00022692"/>
    </source>
</evidence>
<dbReference type="GO" id="GO:0006506">
    <property type="term" value="P:GPI anchor biosynthetic process"/>
    <property type="evidence" value="ECO:0007669"/>
    <property type="project" value="TreeGrafter"/>
</dbReference>
<keyword evidence="5 7" id="KW-1133">Transmembrane helix</keyword>
<feature type="transmembrane region" description="Helical" evidence="7">
    <location>
        <begin position="47"/>
        <end position="71"/>
    </location>
</feature>
<reference evidence="8 9" key="2">
    <citation type="submission" date="2016-08" db="EMBL/GenBank/DDBJ databases">
        <title>Pervasive Adenine N6-methylation of Active Genes in Fungi.</title>
        <authorList>
            <consortium name="DOE Joint Genome Institute"/>
            <person name="Mondo S.J."/>
            <person name="Dannebaum R.O."/>
            <person name="Kuo R.C."/>
            <person name="Labutti K."/>
            <person name="Haridas S."/>
            <person name="Kuo A."/>
            <person name="Salamov A."/>
            <person name="Ahrendt S.R."/>
            <person name="Lipzen A."/>
            <person name="Sullivan W."/>
            <person name="Andreopoulos W.B."/>
            <person name="Clum A."/>
            <person name="Lindquist E."/>
            <person name="Daum C."/>
            <person name="Ramamoorthy G.K."/>
            <person name="Gryganskyi A."/>
            <person name="Culley D."/>
            <person name="Magnuson J.K."/>
            <person name="James T.Y."/>
            <person name="O'Malley M.A."/>
            <person name="Stajich J.E."/>
            <person name="Spatafora J.W."/>
            <person name="Visel A."/>
            <person name="Grigoriev I.V."/>
        </authorList>
    </citation>
    <scope>NUCLEOTIDE SEQUENCE [LARGE SCALE GENOMIC DNA]</scope>
    <source>
        <strain evidence="8 9">S4</strain>
    </source>
</reference>
<proteinExistence type="inferred from homology"/>
<dbReference type="InterPro" id="IPR009914">
    <property type="entry name" value="DPM2"/>
</dbReference>
<dbReference type="EMBL" id="MCFG01000012">
    <property type="protein sequence ID" value="ORX87133.1"/>
    <property type="molecule type" value="Genomic_DNA"/>
</dbReference>
<keyword evidence="3 7" id="KW-0812">Transmembrane</keyword>
<reference evidence="8 9" key="1">
    <citation type="submission" date="2016-08" db="EMBL/GenBank/DDBJ databases">
        <title>A Parts List for Fungal Cellulosomes Revealed by Comparative Genomics.</title>
        <authorList>
            <consortium name="DOE Joint Genome Institute"/>
            <person name="Haitjema C.H."/>
            <person name="Gilmore S.P."/>
            <person name="Henske J.K."/>
            <person name="Solomon K.V."/>
            <person name="De Groot R."/>
            <person name="Kuo A."/>
            <person name="Mondo S.J."/>
            <person name="Salamov A.A."/>
            <person name="Labutti K."/>
            <person name="Zhao Z."/>
            <person name="Chiniquy J."/>
            <person name="Barry K."/>
            <person name="Brewer H.M."/>
            <person name="Purvine S.O."/>
            <person name="Wright A.T."/>
            <person name="Boxma B."/>
            <person name="Van Alen T."/>
            <person name="Hackstein J.H."/>
            <person name="Baker S.E."/>
            <person name="Grigoriev I.V."/>
            <person name="O'Malley M.A."/>
        </authorList>
    </citation>
    <scope>NUCLEOTIDE SEQUENCE [LARGE SCALE GENOMIC DNA]</scope>
    <source>
        <strain evidence="8 9">S4</strain>
    </source>
</reference>
<comment type="subcellular location">
    <subcellularLocation>
        <location evidence="1 7">Endoplasmic reticulum membrane</location>
        <topology evidence="1 7">Multi-pass membrane protein</topology>
    </subcellularLocation>
</comment>
<dbReference type="UniPathway" id="UPA00378"/>
<comment type="caution">
    <text evidence="8">The sequence shown here is derived from an EMBL/GenBank/DDBJ whole genome shotgun (WGS) entry which is preliminary data.</text>
</comment>
<dbReference type="AlphaFoldDB" id="A0A1Y1XN36"/>
<dbReference type="OrthoDB" id="311279at2759"/>
<evidence type="ECO:0000313" key="9">
    <source>
        <dbReference type="Proteomes" id="UP000193944"/>
    </source>
</evidence>
<keyword evidence="4 7" id="KW-0256">Endoplasmic reticulum</keyword>
<evidence type="ECO:0000256" key="1">
    <source>
        <dbReference type="ARBA" id="ARBA00004477"/>
    </source>
</evidence>
<organism evidence="8 9">
    <name type="scientific">Anaeromyces robustus</name>
    <dbReference type="NCBI Taxonomy" id="1754192"/>
    <lineage>
        <taxon>Eukaryota</taxon>
        <taxon>Fungi</taxon>
        <taxon>Fungi incertae sedis</taxon>
        <taxon>Chytridiomycota</taxon>
        <taxon>Chytridiomycota incertae sedis</taxon>
        <taxon>Neocallimastigomycetes</taxon>
        <taxon>Neocallimastigales</taxon>
        <taxon>Neocallimastigaceae</taxon>
        <taxon>Anaeromyces</taxon>
    </lineage>
</organism>
<dbReference type="PANTHER" id="PTHR15039">
    <property type="entry name" value="DOLICHOL PHOSPHATE-MANNOSE BIOSYNTHESIS REGULATORY PROTEIN"/>
    <property type="match status" value="1"/>
</dbReference>
<dbReference type="STRING" id="1754192.A0A1Y1XN36"/>
<name>A0A1Y1XN36_9FUNG</name>
<evidence type="ECO:0000256" key="7">
    <source>
        <dbReference type="RuleBase" id="RU365084"/>
    </source>
</evidence>
<dbReference type="GO" id="GO:0180047">
    <property type="term" value="P:dolichol phosphate mannose biosynthetic process"/>
    <property type="evidence" value="ECO:0007669"/>
    <property type="project" value="InterPro"/>
</dbReference>
<evidence type="ECO:0000256" key="6">
    <source>
        <dbReference type="ARBA" id="ARBA00023136"/>
    </source>
</evidence>
<evidence type="ECO:0000256" key="2">
    <source>
        <dbReference type="ARBA" id="ARBA00005478"/>
    </source>
</evidence>
<dbReference type="GO" id="GO:0033185">
    <property type="term" value="C:dolichol-phosphate-mannose synthase complex"/>
    <property type="evidence" value="ECO:0007669"/>
    <property type="project" value="TreeGrafter"/>
</dbReference>
<dbReference type="PANTHER" id="PTHR15039:SF11">
    <property type="entry name" value="DOLICHOL PHOSPHATE-MANNOSE BIOSYNTHESIS REGULATORY PROTEIN"/>
    <property type="match status" value="1"/>
</dbReference>
<dbReference type="GO" id="GO:0030234">
    <property type="term" value="F:enzyme regulator activity"/>
    <property type="evidence" value="ECO:0007669"/>
    <property type="project" value="UniProtKB-UniRule"/>
</dbReference>
<keyword evidence="9" id="KW-1185">Reference proteome</keyword>
<sequence length="78" mass="9107">METRTGGYLFLISSIIFFIYYTLWIIILPFVDEDNIMRSFFPDYQWAFGITVFCIILGASVVFVFISLVMITSDIKEN</sequence>
<comment type="similarity">
    <text evidence="2 7">Belongs to the DPM2 family.</text>
</comment>
<keyword evidence="6 7" id="KW-0472">Membrane</keyword>
<dbReference type="Proteomes" id="UP000193944">
    <property type="component" value="Unassembled WGS sequence"/>
</dbReference>
<feature type="transmembrane region" description="Helical" evidence="7">
    <location>
        <begin position="7"/>
        <end position="27"/>
    </location>
</feature>
<comment type="subunit">
    <text evidence="7">Component of the dolichol-phosphate mannose (DPM) synthase complex.</text>
</comment>
<comment type="function">
    <text evidence="7">Regulatory subunit of the dolichol-phosphate mannose (DPM) synthase complex; essential for the ER localization.</text>
</comment>
<evidence type="ECO:0000313" key="8">
    <source>
        <dbReference type="EMBL" id="ORX87133.1"/>
    </source>
</evidence>
<dbReference type="Pfam" id="PF07297">
    <property type="entry name" value="DPM2"/>
    <property type="match status" value="1"/>
</dbReference>
<comment type="pathway">
    <text evidence="7">Protein modification; protein glycosylation.</text>
</comment>
<gene>
    <name evidence="8" type="ORF">BCR32DRAFT_324607</name>
</gene>
<evidence type="ECO:0000256" key="4">
    <source>
        <dbReference type="ARBA" id="ARBA00022824"/>
    </source>
</evidence>
<protein>
    <recommendedName>
        <fullName evidence="7">Dolichol phosphate-mannose biosynthesis regulatory protein</fullName>
    </recommendedName>
</protein>
<evidence type="ECO:0000256" key="5">
    <source>
        <dbReference type="ARBA" id="ARBA00022989"/>
    </source>
</evidence>
<dbReference type="GO" id="GO:0005789">
    <property type="term" value="C:endoplasmic reticulum membrane"/>
    <property type="evidence" value="ECO:0007669"/>
    <property type="project" value="UniProtKB-SubCell"/>
</dbReference>
<accession>A0A1Y1XN36</accession>